<evidence type="ECO:0000313" key="1">
    <source>
        <dbReference type="EMBL" id="MFC3756818.1"/>
    </source>
</evidence>
<evidence type="ECO:0000313" key="2">
    <source>
        <dbReference type="Proteomes" id="UP001595735"/>
    </source>
</evidence>
<dbReference type="GO" id="GO:0006508">
    <property type="term" value="P:proteolysis"/>
    <property type="evidence" value="ECO:0007669"/>
    <property type="project" value="UniProtKB-KW"/>
</dbReference>
<dbReference type="EMBL" id="JBHRYO010000002">
    <property type="protein sequence ID" value="MFC3756818.1"/>
    <property type="molecule type" value="Genomic_DNA"/>
</dbReference>
<name>A0ABV7XY82_9FLAO</name>
<keyword evidence="1" id="KW-0378">Hydrolase</keyword>
<dbReference type="Proteomes" id="UP001595735">
    <property type="component" value="Unassembled WGS sequence"/>
</dbReference>
<sequence length="345" mass="39176">MIPFHKYPDFYPDLISEMLLFFCNYKIEGNTRIIEPRKVFEFCTYYQDKFKPTEFPQPIFIAKICEILTENHVLNLNRKGYGPPSEDMYYFMPFDVEETLANLRVALSKDIINITYNSLVFGFSYVNKYASNKVQPLLNITENGDQSIGTTFNYHNGIATAKHCFDGARKIAIKNVSKEELKESTFYVHKKKEIDLVFIQFNDNHLQFSETFLMSGKGETLDKVLAIGFPNVPGFHSFQTSEVATISSRYTPSVGTVAAIAQDFWLKENLMLITAKIRAGNSGGPVINNKGEIIGISSYLPTGEGNYDNLGYGTVIPVEFLDSIIKENFSEFDKSGIEFIDFPLL</sequence>
<keyword evidence="2" id="KW-1185">Reference proteome</keyword>
<gene>
    <name evidence="1" type="ORF">ACFONJ_12635</name>
</gene>
<comment type="caution">
    <text evidence="1">The sequence shown here is derived from an EMBL/GenBank/DDBJ whole genome shotgun (WGS) entry which is preliminary data.</text>
</comment>
<keyword evidence="1" id="KW-0645">Protease</keyword>
<proteinExistence type="predicted"/>
<dbReference type="InterPro" id="IPR009003">
    <property type="entry name" value="Peptidase_S1_PA"/>
</dbReference>
<accession>A0ABV7XY82</accession>
<reference evidence="2" key="1">
    <citation type="journal article" date="2019" name="Int. J. Syst. Evol. Microbiol.">
        <title>The Global Catalogue of Microorganisms (GCM) 10K type strain sequencing project: providing services to taxonomists for standard genome sequencing and annotation.</title>
        <authorList>
            <consortium name="The Broad Institute Genomics Platform"/>
            <consortium name="The Broad Institute Genome Sequencing Center for Infectious Disease"/>
            <person name="Wu L."/>
            <person name="Ma J."/>
        </authorList>
    </citation>
    <scope>NUCLEOTIDE SEQUENCE [LARGE SCALE GENOMIC DNA]</scope>
    <source>
        <strain evidence="2">CECT 7798</strain>
    </source>
</reference>
<dbReference type="Gene3D" id="2.40.10.120">
    <property type="match status" value="1"/>
</dbReference>
<dbReference type="RefSeq" id="WP_378170196.1">
    <property type="nucleotide sequence ID" value="NZ_JBHRYO010000002.1"/>
</dbReference>
<dbReference type="Pfam" id="PF13365">
    <property type="entry name" value="Trypsin_2"/>
    <property type="match status" value="1"/>
</dbReference>
<dbReference type="SUPFAM" id="SSF50494">
    <property type="entry name" value="Trypsin-like serine proteases"/>
    <property type="match status" value="1"/>
</dbReference>
<dbReference type="GO" id="GO:0008233">
    <property type="term" value="F:peptidase activity"/>
    <property type="evidence" value="ECO:0007669"/>
    <property type="project" value="UniProtKB-KW"/>
</dbReference>
<organism evidence="1 2">
    <name type="scientific">Chryseobacterium tructae</name>
    <dbReference type="NCBI Taxonomy" id="1037380"/>
    <lineage>
        <taxon>Bacteria</taxon>
        <taxon>Pseudomonadati</taxon>
        <taxon>Bacteroidota</taxon>
        <taxon>Flavobacteriia</taxon>
        <taxon>Flavobacteriales</taxon>
        <taxon>Weeksellaceae</taxon>
        <taxon>Chryseobacterium group</taxon>
        <taxon>Chryseobacterium</taxon>
    </lineage>
</organism>
<protein>
    <submittedName>
        <fullName evidence="1">Serine protease</fullName>
    </submittedName>
</protein>